<gene>
    <name evidence="13" type="ORF">KDK92_02975</name>
</gene>
<dbReference type="PIRSF" id="PIRSF006603">
    <property type="entry name" value="DinF"/>
    <property type="match status" value="1"/>
</dbReference>
<dbReference type="NCBIfam" id="TIGR00797">
    <property type="entry name" value="matE"/>
    <property type="match status" value="1"/>
</dbReference>
<reference evidence="13" key="1">
    <citation type="journal article" date="2021" name="mSystems">
        <title>Bacteria and Archaea Synergistically Convert Glycine Betaine to Biogenic Methane in the Formosa Cold Seep of the South China Sea.</title>
        <authorList>
            <person name="Li L."/>
            <person name="Zhang W."/>
            <person name="Zhang S."/>
            <person name="Song L."/>
            <person name="Sun Q."/>
            <person name="Zhang H."/>
            <person name="Xiang H."/>
            <person name="Dong X."/>
        </authorList>
    </citation>
    <scope>NUCLEOTIDE SEQUENCE</scope>
    <source>
        <strain evidence="13">ZWT</strain>
    </source>
</reference>
<evidence type="ECO:0000256" key="5">
    <source>
        <dbReference type="ARBA" id="ARBA00022449"/>
    </source>
</evidence>
<evidence type="ECO:0000256" key="8">
    <source>
        <dbReference type="ARBA" id="ARBA00022989"/>
    </source>
</evidence>
<dbReference type="GO" id="GO:0015297">
    <property type="term" value="F:antiporter activity"/>
    <property type="evidence" value="ECO:0007669"/>
    <property type="project" value="UniProtKB-KW"/>
</dbReference>
<dbReference type="GO" id="GO:0005886">
    <property type="term" value="C:plasma membrane"/>
    <property type="evidence" value="ECO:0007669"/>
    <property type="project" value="UniProtKB-SubCell"/>
</dbReference>
<evidence type="ECO:0000256" key="10">
    <source>
        <dbReference type="ARBA" id="ARBA00023136"/>
    </source>
</evidence>
<dbReference type="EMBL" id="JAGSOJ010000001">
    <property type="protein sequence ID" value="MCM1988688.1"/>
    <property type="molecule type" value="Genomic_DNA"/>
</dbReference>
<evidence type="ECO:0000256" key="1">
    <source>
        <dbReference type="ARBA" id="ARBA00003408"/>
    </source>
</evidence>
<feature type="transmembrane region" description="Helical" evidence="12">
    <location>
        <begin position="12"/>
        <end position="37"/>
    </location>
</feature>
<evidence type="ECO:0000313" key="14">
    <source>
        <dbReference type="Proteomes" id="UP001056429"/>
    </source>
</evidence>
<dbReference type="Pfam" id="PF01554">
    <property type="entry name" value="MatE"/>
    <property type="match status" value="2"/>
</dbReference>
<feature type="transmembrane region" description="Helical" evidence="12">
    <location>
        <begin position="392"/>
        <end position="411"/>
    </location>
</feature>
<dbReference type="PANTHER" id="PTHR43298:SF4">
    <property type="entry name" value="DRUG_SODIUM ANTIPORTER"/>
    <property type="match status" value="1"/>
</dbReference>
<feature type="transmembrane region" description="Helical" evidence="12">
    <location>
        <begin position="321"/>
        <end position="341"/>
    </location>
</feature>
<evidence type="ECO:0000256" key="11">
    <source>
        <dbReference type="ARBA" id="ARBA00031636"/>
    </source>
</evidence>
<dbReference type="GO" id="GO:0042910">
    <property type="term" value="F:xenobiotic transmembrane transporter activity"/>
    <property type="evidence" value="ECO:0007669"/>
    <property type="project" value="InterPro"/>
</dbReference>
<accession>A0A9J6NZV2</accession>
<keyword evidence="7 12" id="KW-0812">Transmembrane</keyword>
<keyword evidence="8 12" id="KW-1133">Transmembrane helix</keyword>
<evidence type="ECO:0000313" key="13">
    <source>
        <dbReference type="EMBL" id="MCM1988688.1"/>
    </source>
</evidence>
<feature type="transmembrane region" description="Helical" evidence="12">
    <location>
        <begin position="100"/>
        <end position="117"/>
    </location>
</feature>
<dbReference type="Proteomes" id="UP001056429">
    <property type="component" value="Unassembled WGS sequence"/>
</dbReference>
<dbReference type="InterPro" id="IPR050222">
    <property type="entry name" value="MATE_MdtK"/>
</dbReference>
<evidence type="ECO:0000256" key="6">
    <source>
        <dbReference type="ARBA" id="ARBA00022475"/>
    </source>
</evidence>
<keyword evidence="6" id="KW-1003">Cell membrane</keyword>
<evidence type="ECO:0000256" key="4">
    <source>
        <dbReference type="ARBA" id="ARBA00022448"/>
    </source>
</evidence>
<dbReference type="AlphaFoldDB" id="A0A9J6NZV2"/>
<dbReference type="GO" id="GO:0006811">
    <property type="term" value="P:monoatomic ion transport"/>
    <property type="evidence" value="ECO:0007669"/>
    <property type="project" value="UniProtKB-KW"/>
</dbReference>
<keyword evidence="5" id="KW-0050">Antiport</keyword>
<evidence type="ECO:0000256" key="9">
    <source>
        <dbReference type="ARBA" id="ARBA00023065"/>
    </source>
</evidence>
<keyword evidence="14" id="KW-1185">Reference proteome</keyword>
<sequence length="451" mass="49378">MENFLTLLKSKKLLILSILTISLPAILEMALNTMLGVADTIMISQFIGKEALSAVGFANQIVFALIFIFSSFNTGAVAMISRAFGEKDYSKLKKVAEQNVVLNLIIGIIISISVYIFRNSIFGIYSISDEVLRNTITYFNIITIGMVPMFLSFSYAAILRGSGDTKTPMKITGIANGLNIIGNYLLIKGIGPFPEMGIAGAALSTSLSRVIAVLLYIYILYIKDSSIKLKFEFFINKKIVGPLWRISMPGAFEQALMQMSFVVLGVIISQLDTSSEAAFRILIQIESLSYMPAVGISIATATLVGKALGEKDIHKASETGYISSALGVIWGILMGIVFIAIPSLILKAFSSDASVVAIGATAMLFLALNQPGLNFMIVMSGALRGAGDTKSVMMYTSLRLWVIFVPLSYLFILKRNMGITSVWYAEIFSFIIFSVVIFLRFRSKKWVEVRV</sequence>
<comment type="caution">
    <text evidence="13">The sequence shown here is derived from an EMBL/GenBank/DDBJ whole genome shotgun (WGS) entry which is preliminary data.</text>
</comment>
<feature type="transmembrane region" description="Helical" evidence="12">
    <location>
        <begin position="171"/>
        <end position="191"/>
    </location>
</feature>
<name>A0A9J6NZV2_9CLOT</name>
<organism evidence="13 14">
    <name type="scientific">Oceanirhabdus seepicola</name>
    <dbReference type="NCBI Taxonomy" id="2828781"/>
    <lineage>
        <taxon>Bacteria</taxon>
        <taxon>Bacillati</taxon>
        <taxon>Bacillota</taxon>
        <taxon>Clostridia</taxon>
        <taxon>Eubacteriales</taxon>
        <taxon>Clostridiaceae</taxon>
        <taxon>Oceanirhabdus</taxon>
    </lineage>
</organism>
<dbReference type="CDD" id="cd13137">
    <property type="entry name" value="MATE_NorM_like"/>
    <property type="match status" value="1"/>
</dbReference>
<comment type="subcellular location">
    <subcellularLocation>
        <location evidence="2">Cell membrane</location>
        <topology evidence="2">Multi-pass membrane protein</topology>
    </subcellularLocation>
</comment>
<feature type="transmembrane region" description="Helical" evidence="12">
    <location>
        <begin position="57"/>
        <end position="80"/>
    </location>
</feature>
<evidence type="ECO:0000256" key="7">
    <source>
        <dbReference type="ARBA" id="ARBA00022692"/>
    </source>
</evidence>
<keyword evidence="4" id="KW-0813">Transport</keyword>
<feature type="transmembrane region" description="Helical" evidence="12">
    <location>
        <begin position="423"/>
        <end position="441"/>
    </location>
</feature>
<protein>
    <recommendedName>
        <fullName evidence="3">Probable multidrug resistance protein NorM</fullName>
    </recommendedName>
    <alternativeName>
        <fullName evidence="11">Multidrug-efflux transporter</fullName>
    </alternativeName>
</protein>
<dbReference type="InterPro" id="IPR048279">
    <property type="entry name" value="MdtK-like"/>
</dbReference>
<evidence type="ECO:0000256" key="3">
    <source>
        <dbReference type="ARBA" id="ARBA00020268"/>
    </source>
</evidence>
<dbReference type="InterPro" id="IPR002528">
    <property type="entry name" value="MATE_fam"/>
</dbReference>
<comment type="function">
    <text evidence="1">Multidrug efflux pump.</text>
</comment>
<keyword evidence="9" id="KW-0406">Ion transport</keyword>
<feature type="transmembrane region" description="Helical" evidence="12">
    <location>
        <begin position="353"/>
        <end position="371"/>
    </location>
</feature>
<proteinExistence type="predicted"/>
<dbReference type="PANTHER" id="PTHR43298">
    <property type="entry name" value="MULTIDRUG RESISTANCE PROTEIN NORM-RELATED"/>
    <property type="match status" value="1"/>
</dbReference>
<reference evidence="13" key="2">
    <citation type="submission" date="2021-04" db="EMBL/GenBank/DDBJ databases">
        <authorList>
            <person name="Dong X."/>
        </authorList>
    </citation>
    <scope>NUCLEOTIDE SEQUENCE</scope>
    <source>
        <strain evidence="13">ZWT</strain>
    </source>
</reference>
<feature type="transmembrane region" description="Helical" evidence="12">
    <location>
        <begin position="197"/>
        <end position="222"/>
    </location>
</feature>
<evidence type="ECO:0000256" key="12">
    <source>
        <dbReference type="SAM" id="Phobius"/>
    </source>
</evidence>
<dbReference type="RefSeq" id="WP_250857559.1">
    <property type="nucleotide sequence ID" value="NZ_JAGSOJ010000001.1"/>
</dbReference>
<feature type="transmembrane region" description="Helical" evidence="12">
    <location>
        <begin position="137"/>
        <end position="159"/>
    </location>
</feature>
<keyword evidence="10 12" id="KW-0472">Membrane</keyword>
<evidence type="ECO:0000256" key="2">
    <source>
        <dbReference type="ARBA" id="ARBA00004651"/>
    </source>
</evidence>